<feature type="binding site" evidence="13">
    <location>
        <position position="91"/>
    </location>
    <ligand>
        <name>Zn(2+)</name>
        <dbReference type="ChEBI" id="CHEBI:29105"/>
    </ligand>
</feature>
<feature type="binding site" evidence="14">
    <location>
        <position position="85"/>
    </location>
    <ligand>
        <name>Fe cation</name>
        <dbReference type="ChEBI" id="CHEBI:24875"/>
    </ligand>
</feature>
<evidence type="ECO:0000256" key="7">
    <source>
        <dbReference type="ARBA" id="ARBA00022723"/>
    </source>
</evidence>
<dbReference type="AlphaFoldDB" id="A0A832J3K2"/>
<comment type="subcellular location">
    <subcellularLocation>
        <location evidence="1 15">Cytoplasm</location>
    </subcellularLocation>
</comment>
<feature type="binding site" evidence="13">
    <location>
        <position position="134"/>
    </location>
    <ligand>
        <name>Zn(2+)</name>
        <dbReference type="ChEBI" id="CHEBI:29105"/>
    </ligand>
</feature>
<evidence type="ECO:0000256" key="12">
    <source>
        <dbReference type="ARBA" id="ARBA00023163"/>
    </source>
</evidence>
<gene>
    <name evidence="15 16" type="primary">fur</name>
    <name evidence="16" type="ORF">ENJ65_05040</name>
</gene>
<dbReference type="SUPFAM" id="SSF46785">
    <property type="entry name" value="Winged helix' DNA-binding domain"/>
    <property type="match status" value="1"/>
</dbReference>
<accession>A0A832J3K2</accession>
<sequence length="139" mass="15839">MSQQELKKAGLKATVPRLKILKILEAKQGQHMRAEDVYKCLIEGDEDIGLATVYRVLTQFEQAGLVVRHHFEGGHSVFELDHGAHHDHMLCIECGRVDEFMDDTIEERQKVIAEKAGYKITDHSLYIYGVCPDCQKSEK</sequence>
<evidence type="ECO:0000256" key="15">
    <source>
        <dbReference type="RuleBase" id="RU364037"/>
    </source>
</evidence>
<evidence type="ECO:0000256" key="1">
    <source>
        <dbReference type="ARBA" id="ARBA00004496"/>
    </source>
</evidence>
<dbReference type="InterPro" id="IPR036388">
    <property type="entry name" value="WH-like_DNA-bd_sf"/>
</dbReference>
<comment type="cofactor">
    <cofactor evidence="13">
        <name>Zn(2+)</name>
        <dbReference type="ChEBI" id="CHEBI:29105"/>
    </cofactor>
    <text evidence="13">Binds 1 zinc ion per subunit.</text>
</comment>
<dbReference type="InterPro" id="IPR036390">
    <property type="entry name" value="WH_DNA-bd_sf"/>
</dbReference>
<evidence type="ECO:0000256" key="8">
    <source>
        <dbReference type="ARBA" id="ARBA00022833"/>
    </source>
</evidence>
<dbReference type="Gene3D" id="1.10.10.10">
    <property type="entry name" value="Winged helix-like DNA-binding domain superfamily/Winged helix DNA-binding domain"/>
    <property type="match status" value="1"/>
</dbReference>
<keyword evidence="8 13" id="KW-0862">Zinc</keyword>
<dbReference type="Proteomes" id="UP000885832">
    <property type="component" value="Unassembled WGS sequence"/>
</dbReference>
<dbReference type="GO" id="GO:1900705">
    <property type="term" value="P:negative regulation of siderophore biosynthetic process"/>
    <property type="evidence" value="ECO:0007669"/>
    <property type="project" value="TreeGrafter"/>
</dbReference>
<feature type="binding site" evidence="13">
    <location>
        <position position="94"/>
    </location>
    <ligand>
        <name>Zn(2+)</name>
        <dbReference type="ChEBI" id="CHEBI:29105"/>
    </ligand>
</feature>
<name>A0A832J3K2_9GAMM</name>
<dbReference type="InterPro" id="IPR002481">
    <property type="entry name" value="FUR"/>
</dbReference>
<evidence type="ECO:0000256" key="2">
    <source>
        <dbReference type="ARBA" id="ARBA00007957"/>
    </source>
</evidence>
<evidence type="ECO:0000256" key="11">
    <source>
        <dbReference type="ARBA" id="ARBA00023125"/>
    </source>
</evidence>
<dbReference type="PANTHER" id="PTHR33202">
    <property type="entry name" value="ZINC UPTAKE REGULATION PROTEIN"/>
    <property type="match status" value="1"/>
</dbReference>
<feature type="binding site" evidence="14">
    <location>
        <position position="123"/>
    </location>
    <ligand>
        <name>Fe cation</name>
        <dbReference type="ChEBI" id="CHEBI:24875"/>
    </ligand>
</feature>
<keyword evidence="7 13" id="KW-0479">Metal-binding</keyword>
<evidence type="ECO:0000313" key="16">
    <source>
        <dbReference type="EMBL" id="HHJ80980.1"/>
    </source>
</evidence>
<keyword evidence="11 15" id="KW-0238">DNA-binding</keyword>
<dbReference type="Pfam" id="PF01475">
    <property type="entry name" value="FUR"/>
    <property type="match status" value="1"/>
</dbReference>
<comment type="subunit">
    <text evidence="3 15">Homodimer.</text>
</comment>
<organism evidence="16">
    <name type="scientific">Candidatus Tenderia electrophaga</name>
    <dbReference type="NCBI Taxonomy" id="1748243"/>
    <lineage>
        <taxon>Bacteria</taxon>
        <taxon>Pseudomonadati</taxon>
        <taxon>Pseudomonadota</taxon>
        <taxon>Gammaproteobacteria</taxon>
        <taxon>Candidatus Tenderiales</taxon>
        <taxon>Candidatus Tenderiaceae</taxon>
        <taxon>Candidatus Tenderia</taxon>
    </lineage>
</organism>
<dbReference type="GO" id="GO:0005829">
    <property type="term" value="C:cytosol"/>
    <property type="evidence" value="ECO:0007669"/>
    <property type="project" value="TreeGrafter"/>
</dbReference>
<dbReference type="GO" id="GO:0003700">
    <property type="term" value="F:DNA-binding transcription factor activity"/>
    <property type="evidence" value="ECO:0007669"/>
    <property type="project" value="UniProtKB-UniRule"/>
</dbReference>
<feature type="binding site" evidence="13">
    <location>
        <position position="131"/>
    </location>
    <ligand>
        <name>Zn(2+)</name>
        <dbReference type="ChEBI" id="CHEBI:29105"/>
    </ligand>
</feature>
<dbReference type="Gene3D" id="3.30.1490.190">
    <property type="match status" value="1"/>
</dbReference>
<feature type="binding site" evidence="14">
    <location>
        <position position="87"/>
    </location>
    <ligand>
        <name>Fe cation</name>
        <dbReference type="ChEBI" id="CHEBI:24875"/>
    </ligand>
</feature>
<dbReference type="GO" id="GO:0008270">
    <property type="term" value="F:zinc ion binding"/>
    <property type="evidence" value="ECO:0007669"/>
    <property type="project" value="TreeGrafter"/>
</dbReference>
<dbReference type="EMBL" id="DRNF01000319">
    <property type="protein sequence ID" value="HHJ80980.1"/>
    <property type="molecule type" value="Genomic_DNA"/>
</dbReference>
<keyword evidence="10 15" id="KW-0805">Transcription regulation</keyword>
<dbReference type="CDD" id="cd07153">
    <property type="entry name" value="Fur_like"/>
    <property type="match status" value="1"/>
</dbReference>
<evidence type="ECO:0000256" key="5">
    <source>
        <dbReference type="ARBA" id="ARBA00022490"/>
    </source>
</evidence>
<dbReference type="PANTHER" id="PTHR33202:SF2">
    <property type="entry name" value="FERRIC UPTAKE REGULATION PROTEIN"/>
    <property type="match status" value="1"/>
</dbReference>
<keyword evidence="12 15" id="KW-0804">Transcription</keyword>
<comment type="caution">
    <text evidence="16">The sequence shown here is derived from an EMBL/GenBank/DDBJ whole genome shotgun (WGS) entry which is preliminary data.</text>
</comment>
<evidence type="ECO:0000256" key="4">
    <source>
        <dbReference type="ARBA" id="ARBA00020910"/>
    </source>
</evidence>
<evidence type="ECO:0000256" key="13">
    <source>
        <dbReference type="PIRSR" id="PIRSR602481-1"/>
    </source>
</evidence>
<evidence type="ECO:0000256" key="10">
    <source>
        <dbReference type="ARBA" id="ARBA00023015"/>
    </source>
</evidence>
<dbReference type="FunFam" id="1.10.10.10:FF:000007">
    <property type="entry name" value="Ferric uptake regulation protein"/>
    <property type="match status" value="1"/>
</dbReference>
<dbReference type="FunFam" id="3.30.1490.190:FF:000001">
    <property type="entry name" value="Ferric uptake regulation protein"/>
    <property type="match status" value="1"/>
</dbReference>
<evidence type="ECO:0000256" key="14">
    <source>
        <dbReference type="PIRSR" id="PIRSR602481-2"/>
    </source>
</evidence>
<dbReference type="NCBIfam" id="NF006999">
    <property type="entry name" value="PRK09462.1"/>
    <property type="match status" value="1"/>
</dbReference>
<dbReference type="GO" id="GO:0045892">
    <property type="term" value="P:negative regulation of DNA-templated transcription"/>
    <property type="evidence" value="ECO:0007669"/>
    <property type="project" value="TreeGrafter"/>
</dbReference>
<keyword evidence="6 15" id="KW-0678">Repressor</keyword>
<feature type="binding site" evidence="14">
    <location>
        <position position="106"/>
    </location>
    <ligand>
        <name>Fe cation</name>
        <dbReference type="ChEBI" id="CHEBI:24875"/>
    </ligand>
</feature>
<comment type="similarity">
    <text evidence="2 15">Belongs to the Fur family.</text>
</comment>
<dbReference type="GO" id="GO:0000976">
    <property type="term" value="F:transcription cis-regulatory region binding"/>
    <property type="evidence" value="ECO:0007669"/>
    <property type="project" value="TreeGrafter"/>
</dbReference>
<keyword evidence="9 14" id="KW-0408">Iron</keyword>
<comment type="cofactor">
    <cofactor evidence="14">
        <name>Mn(2+)</name>
        <dbReference type="ChEBI" id="CHEBI:29035"/>
    </cofactor>
    <cofactor evidence="14">
        <name>Fe(2+)</name>
        <dbReference type="ChEBI" id="CHEBI:29033"/>
    </cofactor>
    <text evidence="14">Binds 1 Mn(2+) or Fe(2+) ion per subunit.</text>
</comment>
<dbReference type="InterPro" id="IPR043135">
    <property type="entry name" value="Fur_C"/>
</dbReference>
<keyword evidence="5 15" id="KW-0963">Cytoplasm</keyword>
<proteinExistence type="inferred from homology"/>
<evidence type="ECO:0000256" key="9">
    <source>
        <dbReference type="ARBA" id="ARBA00023004"/>
    </source>
</evidence>
<evidence type="ECO:0000256" key="3">
    <source>
        <dbReference type="ARBA" id="ARBA00011738"/>
    </source>
</evidence>
<evidence type="ECO:0000256" key="6">
    <source>
        <dbReference type="ARBA" id="ARBA00022491"/>
    </source>
</evidence>
<reference evidence="16" key="1">
    <citation type="journal article" date="2020" name="mSystems">
        <title>Genome- and Community-Level Interaction Insights into Carbon Utilization and Element Cycling Functions of Hydrothermarchaeota in Hydrothermal Sediment.</title>
        <authorList>
            <person name="Zhou Z."/>
            <person name="Liu Y."/>
            <person name="Xu W."/>
            <person name="Pan J."/>
            <person name="Luo Z.H."/>
            <person name="Li M."/>
        </authorList>
    </citation>
    <scope>NUCLEOTIDE SEQUENCE [LARGE SCALE GENOMIC DNA]</scope>
    <source>
        <strain evidence="16">HyVt-505</strain>
    </source>
</reference>
<protein>
    <recommendedName>
        <fullName evidence="4 15">Ferric uptake regulation protein</fullName>
    </recommendedName>
</protein>